<dbReference type="RefSeq" id="WP_217858510.1">
    <property type="nucleotide sequence ID" value="NZ_JAHSTV010000015.1"/>
</dbReference>
<proteinExistence type="predicted"/>
<feature type="region of interest" description="Disordered" evidence="1">
    <location>
        <begin position="1"/>
        <end position="52"/>
    </location>
</feature>
<reference evidence="2" key="1">
    <citation type="submission" date="2021-06" db="EMBL/GenBank/DDBJ databases">
        <title>Updating the genus Pseudomonas: Description of 43 new species and partition of the Pseudomonas putida group.</title>
        <authorList>
            <person name="Girard L."/>
            <person name="Lood C."/>
            <person name="Vandamme P."/>
            <person name="Rokni-Zadeh H."/>
            <person name="Van Noort V."/>
            <person name="Hofte M."/>
            <person name="Lavigne R."/>
            <person name="De Mot R."/>
        </authorList>
    </citation>
    <scope>NUCLEOTIDE SEQUENCE</scope>
    <source>
        <strain evidence="2">SWRI79</strain>
    </source>
</reference>
<feature type="compositionally biased region" description="Basic and acidic residues" evidence="1">
    <location>
        <begin position="23"/>
        <end position="52"/>
    </location>
</feature>
<comment type="caution">
    <text evidence="2">The sequence shown here is derived from an EMBL/GenBank/DDBJ whole genome shotgun (WGS) entry which is preliminary data.</text>
</comment>
<gene>
    <name evidence="2" type="ORF">KVG95_26630</name>
</gene>
<organism evidence="2 3">
    <name type="scientific">Pseudomonas farris</name>
    <dbReference type="NCBI Taxonomy" id="2841207"/>
    <lineage>
        <taxon>Bacteria</taxon>
        <taxon>Pseudomonadati</taxon>
        <taxon>Pseudomonadota</taxon>
        <taxon>Gammaproteobacteria</taxon>
        <taxon>Pseudomonadales</taxon>
        <taxon>Pseudomonadaceae</taxon>
        <taxon>Pseudomonas</taxon>
    </lineage>
</organism>
<accession>A0ABS6Q2E9</accession>
<evidence type="ECO:0000313" key="2">
    <source>
        <dbReference type="EMBL" id="MBV4466893.1"/>
    </source>
</evidence>
<sequence>MATEPTRPDPDEDTDEPTEEELERQRRSRPDWKHPDDGKELSDRDQERPLKP</sequence>
<feature type="compositionally biased region" description="Acidic residues" evidence="1">
    <location>
        <begin position="10"/>
        <end position="22"/>
    </location>
</feature>
<name>A0ABS6Q2E9_9PSED</name>
<protein>
    <submittedName>
        <fullName evidence="2">Uncharacterized protein</fullName>
    </submittedName>
</protein>
<keyword evidence="3" id="KW-1185">Reference proteome</keyword>
<evidence type="ECO:0000313" key="3">
    <source>
        <dbReference type="Proteomes" id="UP000886900"/>
    </source>
</evidence>
<dbReference type="Proteomes" id="UP000886900">
    <property type="component" value="Unassembled WGS sequence"/>
</dbReference>
<dbReference type="EMBL" id="JAHSTV010000015">
    <property type="protein sequence ID" value="MBV4466893.1"/>
    <property type="molecule type" value="Genomic_DNA"/>
</dbReference>
<evidence type="ECO:0000256" key="1">
    <source>
        <dbReference type="SAM" id="MobiDB-lite"/>
    </source>
</evidence>